<dbReference type="RefSeq" id="WP_215533507.1">
    <property type="nucleotide sequence ID" value="NZ_AP023321.1"/>
</dbReference>
<keyword evidence="1" id="KW-0472">Membrane</keyword>
<organism evidence="2 3">
    <name type="scientific">Solibaculum mannosilyticum</name>
    <dbReference type="NCBI Taxonomy" id="2780922"/>
    <lineage>
        <taxon>Bacteria</taxon>
        <taxon>Bacillati</taxon>
        <taxon>Bacillota</taxon>
        <taxon>Clostridia</taxon>
        <taxon>Eubacteriales</taxon>
        <taxon>Oscillospiraceae</taxon>
        <taxon>Solibaculum</taxon>
    </lineage>
</organism>
<keyword evidence="1" id="KW-1133">Transmembrane helix</keyword>
<dbReference type="KEGG" id="sman:C12CBH8_05780"/>
<evidence type="ECO:0000313" key="2">
    <source>
        <dbReference type="EMBL" id="BCI59939.1"/>
    </source>
</evidence>
<protein>
    <submittedName>
        <fullName evidence="2">Membrane protein</fullName>
    </submittedName>
</protein>
<feature type="transmembrane region" description="Helical" evidence="1">
    <location>
        <begin position="92"/>
        <end position="111"/>
    </location>
</feature>
<evidence type="ECO:0000256" key="1">
    <source>
        <dbReference type="SAM" id="Phobius"/>
    </source>
</evidence>
<dbReference type="EMBL" id="AP023321">
    <property type="protein sequence ID" value="BCI59939.1"/>
    <property type="molecule type" value="Genomic_DNA"/>
</dbReference>
<accession>A0A7I8D372</accession>
<feature type="transmembrane region" description="Helical" evidence="1">
    <location>
        <begin position="148"/>
        <end position="171"/>
    </location>
</feature>
<keyword evidence="3" id="KW-1185">Reference proteome</keyword>
<reference evidence="3" key="1">
    <citation type="submission" date="2020-07" db="EMBL/GenBank/DDBJ databases">
        <title>Complete genome sequencing of Clostridia bacterium strain 12CBH8.</title>
        <authorList>
            <person name="Sakamoto M."/>
            <person name="Murakami T."/>
            <person name="Mori H."/>
        </authorList>
    </citation>
    <scope>NUCLEOTIDE SEQUENCE [LARGE SCALE GENOMIC DNA]</scope>
    <source>
        <strain evidence="3">12CBH8</strain>
    </source>
</reference>
<sequence>MNKQQFLNELRAALAPLPAVEREDILADYEEHFRIAAETGHSEETVAAALGDPRELARSYIEGMDPPPFDPTDPTLGGKAAYPYARRPQSHGGITAGVVLFNVFIGVWVLISLVGAWIGLWMVPVVLVGVSIACIATGICVPMIMVKWSLILGGIALIALAILAIIGMVYVTKYFFKGIGLYFKACGKLCREGKL</sequence>
<dbReference type="Proteomes" id="UP000593890">
    <property type="component" value="Chromosome"/>
</dbReference>
<evidence type="ECO:0000313" key="3">
    <source>
        <dbReference type="Proteomes" id="UP000593890"/>
    </source>
</evidence>
<dbReference type="AlphaFoldDB" id="A0A7I8D372"/>
<name>A0A7I8D372_9FIRM</name>
<proteinExistence type="predicted"/>
<gene>
    <name evidence="2" type="ORF">C12CBH8_05780</name>
</gene>
<feature type="transmembrane region" description="Helical" evidence="1">
    <location>
        <begin position="117"/>
        <end position="141"/>
    </location>
</feature>
<keyword evidence="1" id="KW-0812">Transmembrane</keyword>
<dbReference type="Pfam" id="PF22564">
    <property type="entry name" value="HAAS"/>
    <property type="match status" value="1"/>
</dbReference>